<sequence>MAVASEPPSSAQELSAASDVELSHSNDRTQDDCDVVDEMLMRNGVEEVTYTNTAARSPLFEDLGLSISDTSFMYDPKDNLGDHSLESIGPDFLSEMLFEEEDSGSQAFDPDMLETYTIQRPADINHNAQMALTPLIPEDVRPPVPVSYEVVYEHTFQLQTLLRRRLTYLRQMQNDSVLMELGREDVFTDGKPLVVPVLHRPLPTRGLGWSAERGVIGQRTSVFQPNSSSVAAPRRTAEPLTVEWAVAGEAHKSRL</sequence>
<proteinExistence type="predicted"/>
<accession>A0A060SL23</accession>
<feature type="compositionally biased region" description="Basic and acidic residues" evidence="1">
    <location>
        <begin position="21"/>
        <end position="30"/>
    </location>
</feature>
<keyword evidence="3" id="KW-1185">Reference proteome</keyword>
<dbReference type="Proteomes" id="UP000029665">
    <property type="component" value="Unassembled WGS sequence"/>
</dbReference>
<evidence type="ECO:0000313" key="2">
    <source>
        <dbReference type="EMBL" id="CDO75100.1"/>
    </source>
</evidence>
<name>A0A060SL23_PYCCI</name>
<evidence type="ECO:0000256" key="1">
    <source>
        <dbReference type="SAM" id="MobiDB-lite"/>
    </source>
</evidence>
<protein>
    <submittedName>
        <fullName evidence="2">Uncharacterized protein</fullName>
    </submittedName>
</protein>
<gene>
    <name evidence="2" type="ORF">BN946_scf185010.g25</name>
</gene>
<organism evidence="2 3">
    <name type="scientific">Pycnoporus cinnabarinus</name>
    <name type="common">Cinnabar-red polypore</name>
    <name type="synonym">Trametes cinnabarina</name>
    <dbReference type="NCBI Taxonomy" id="5643"/>
    <lineage>
        <taxon>Eukaryota</taxon>
        <taxon>Fungi</taxon>
        <taxon>Dikarya</taxon>
        <taxon>Basidiomycota</taxon>
        <taxon>Agaricomycotina</taxon>
        <taxon>Agaricomycetes</taxon>
        <taxon>Polyporales</taxon>
        <taxon>Polyporaceae</taxon>
        <taxon>Trametes</taxon>
    </lineage>
</organism>
<dbReference type="OrthoDB" id="2751824at2759"/>
<dbReference type="EMBL" id="CCBP010000240">
    <property type="protein sequence ID" value="CDO75100.1"/>
    <property type="molecule type" value="Genomic_DNA"/>
</dbReference>
<dbReference type="HOGENOM" id="CLU_1090466_0_0_1"/>
<feature type="region of interest" description="Disordered" evidence="1">
    <location>
        <begin position="1"/>
        <end position="30"/>
    </location>
</feature>
<reference evidence="2" key="1">
    <citation type="submission" date="2014-01" db="EMBL/GenBank/DDBJ databases">
        <title>The genome of the white-rot fungus Pycnoporus cinnabarinus: a basidiomycete model with a versatile arsenal for lignocellulosic biomass breakdown.</title>
        <authorList>
            <person name="Levasseur A."/>
            <person name="Lomascolo A."/>
            <person name="Ruiz-Duenas F.J."/>
            <person name="Uzan E."/>
            <person name="Piumi F."/>
            <person name="Kues U."/>
            <person name="Ram A.F.J."/>
            <person name="Murat C."/>
            <person name="Haon M."/>
            <person name="Benoit I."/>
            <person name="Arfi Y."/>
            <person name="Chevret D."/>
            <person name="Drula E."/>
            <person name="Kwon M.J."/>
            <person name="Gouret P."/>
            <person name="Lesage-Meessen L."/>
            <person name="Lombard V."/>
            <person name="Mariette J."/>
            <person name="Noirot C."/>
            <person name="Park J."/>
            <person name="Patyshakuliyeva A."/>
            <person name="Wieneger R.A.B."/>
            <person name="Wosten H.A.B."/>
            <person name="Martin F."/>
            <person name="Coutinho P.M."/>
            <person name="de Vries R."/>
            <person name="Martinez A.T."/>
            <person name="Klopp C."/>
            <person name="Pontarotti P."/>
            <person name="Henrissat B."/>
            <person name="Record E."/>
        </authorList>
    </citation>
    <scope>NUCLEOTIDE SEQUENCE [LARGE SCALE GENOMIC DNA]</scope>
    <source>
        <strain evidence="2">BRFM137</strain>
    </source>
</reference>
<dbReference type="AlphaFoldDB" id="A0A060SL23"/>
<comment type="caution">
    <text evidence="2">The sequence shown here is derived from an EMBL/GenBank/DDBJ whole genome shotgun (WGS) entry which is preliminary data.</text>
</comment>
<evidence type="ECO:0000313" key="3">
    <source>
        <dbReference type="Proteomes" id="UP000029665"/>
    </source>
</evidence>